<feature type="transmembrane region" description="Helical" evidence="1">
    <location>
        <begin position="110"/>
        <end position="128"/>
    </location>
</feature>
<accession>A0A1I0BM63</accession>
<gene>
    <name evidence="2" type="ORF">SAMN04487998_1127</name>
</gene>
<protein>
    <submittedName>
        <fullName evidence="2">Uncharacterized membrane protein</fullName>
    </submittedName>
</protein>
<dbReference type="Proteomes" id="UP000198697">
    <property type="component" value="Unassembled WGS sequence"/>
</dbReference>
<dbReference type="STRING" id="82805.SAMN04487998_1127"/>
<dbReference type="Pfam" id="PF10011">
    <property type="entry name" value="DUF2254"/>
    <property type="match status" value="1"/>
</dbReference>
<organism evidence="2 3">
    <name type="scientific">Hymenobacter actinosclerus</name>
    <dbReference type="NCBI Taxonomy" id="82805"/>
    <lineage>
        <taxon>Bacteria</taxon>
        <taxon>Pseudomonadati</taxon>
        <taxon>Bacteroidota</taxon>
        <taxon>Cytophagia</taxon>
        <taxon>Cytophagales</taxon>
        <taxon>Hymenobacteraceae</taxon>
        <taxon>Hymenobacter</taxon>
    </lineage>
</organism>
<keyword evidence="1" id="KW-0812">Transmembrane</keyword>
<evidence type="ECO:0000313" key="2">
    <source>
        <dbReference type="EMBL" id="SET08109.1"/>
    </source>
</evidence>
<keyword evidence="3" id="KW-1185">Reference proteome</keyword>
<proteinExistence type="predicted"/>
<keyword evidence="1" id="KW-0472">Membrane</keyword>
<keyword evidence="1" id="KW-1133">Transmembrane helix</keyword>
<sequence>MFNRLRRLWQPLRESLWFVPLLMVLAALGSAFGLVQFDQASSVTGARELPLLFGIDAAGAGGMLNAIAGSMLTVAALTFSLLLAAIAQVSNQYSPRALRNFMRDPLNQVVMGYFVSVFTYCLVVQGTIRGAGSAHFVPTTAVLVALLLALGGVATLIFFIHHVAESLQTGTLVHQIMAETEEEIGRLFPFDFGQELEPERLAEAEAFGASPTGWFAVPAPAAGYLQYLDAAGLLAWATRHRTVLRLERHIGDFVGTGQPLLSVRADMGRTNPPMADWPADLLQFVGLGRHRNPTQDAAFGVQQLVDIALKALSPAVNDTTTAVMAIDYLGELTAQLARRDFPGVLRSDGQHLRVLVRVYSFADYVRLAFDLVRGSGAGNPAVLRRLLHALALAASQVRDPTRLPVLRQQAELLLACAQVHLSTDYERQQVQTLYDELSPAWTG</sequence>
<reference evidence="3" key="1">
    <citation type="submission" date="2016-10" db="EMBL/GenBank/DDBJ databases">
        <authorList>
            <person name="Varghese N."/>
            <person name="Submissions S."/>
        </authorList>
    </citation>
    <scope>NUCLEOTIDE SEQUENCE [LARGE SCALE GENOMIC DNA]</scope>
    <source>
        <strain evidence="3">DSM 15310</strain>
    </source>
</reference>
<evidence type="ECO:0000313" key="3">
    <source>
        <dbReference type="Proteomes" id="UP000198697"/>
    </source>
</evidence>
<dbReference type="AlphaFoldDB" id="A0A1I0BM63"/>
<dbReference type="RefSeq" id="WP_092769173.1">
    <property type="nucleotide sequence ID" value="NZ_FOHS01000001.1"/>
</dbReference>
<feature type="transmembrane region" description="Helical" evidence="1">
    <location>
        <begin position="62"/>
        <end position="89"/>
    </location>
</feature>
<dbReference type="OrthoDB" id="2955631at2"/>
<dbReference type="InterPro" id="IPR018723">
    <property type="entry name" value="DUF2254_membrane"/>
</dbReference>
<feature type="transmembrane region" description="Helical" evidence="1">
    <location>
        <begin position="140"/>
        <end position="160"/>
    </location>
</feature>
<dbReference type="EMBL" id="FOHS01000001">
    <property type="protein sequence ID" value="SET08109.1"/>
    <property type="molecule type" value="Genomic_DNA"/>
</dbReference>
<evidence type="ECO:0000256" key="1">
    <source>
        <dbReference type="SAM" id="Phobius"/>
    </source>
</evidence>
<name>A0A1I0BM63_9BACT</name>